<name>A0AA38Y6K8_9EURO</name>
<dbReference type="PRINTS" id="PR00081">
    <property type="entry name" value="GDHRDH"/>
</dbReference>
<reference evidence="4" key="1">
    <citation type="submission" date="2022-10" db="EMBL/GenBank/DDBJ databases">
        <title>Culturing micro-colonial fungi from biological soil crusts in the Mojave desert and describing Neophaeococcomyces mojavensis, and introducing the new genera and species Taxawa tesnikishii.</title>
        <authorList>
            <person name="Kurbessoian T."/>
            <person name="Stajich J.E."/>
        </authorList>
    </citation>
    <scope>NUCLEOTIDE SEQUENCE</scope>
    <source>
        <strain evidence="4">TK_35</strain>
    </source>
</reference>
<dbReference type="InterPro" id="IPR036291">
    <property type="entry name" value="NAD(P)-bd_dom_sf"/>
</dbReference>
<keyword evidence="3" id="KW-0560">Oxidoreductase</keyword>
<sequence>MTLPVAIVTGGSSGIGEALVQHLISLGWKVIVADLQPPKMSSSDLLYIRTDISSWDQQFDLFKRAYDWGKRLDFVALNAAADDRDSIFRNLSHDINSPPLKPDTRCFSVNNIGTYYGLKLAAHYMTIPSQEGGKPKTGGKIVITSSGGGLFPIPAIPQYTASKHALVGLVRALAKNPDSLAANICINAVCPAIVDTPGLPPGLVSKLPPDQITPMSTIMKCFDACADLAEVGNQDWVERGRTGETVEGNVHEMIWHTPPQRPHGGNSKFERETGVLAVADAYKSKAS</sequence>
<protein>
    <recommendedName>
        <fullName evidence="6">15-hydroxyprostaglandin dehydrogenase</fullName>
    </recommendedName>
</protein>
<evidence type="ECO:0000256" key="2">
    <source>
        <dbReference type="ARBA" id="ARBA00022857"/>
    </source>
</evidence>
<dbReference type="PANTHER" id="PTHR43180">
    <property type="entry name" value="3-OXOACYL-(ACYL-CARRIER-PROTEIN) REDUCTASE (AFU_ORTHOLOGUE AFUA_6G11210)"/>
    <property type="match status" value="1"/>
</dbReference>
<comment type="similarity">
    <text evidence="1">Belongs to the short-chain dehydrogenases/reductases (SDR) family.</text>
</comment>
<dbReference type="Proteomes" id="UP001172681">
    <property type="component" value="Unassembled WGS sequence"/>
</dbReference>
<evidence type="ECO:0000256" key="1">
    <source>
        <dbReference type="ARBA" id="ARBA00006484"/>
    </source>
</evidence>
<dbReference type="PANTHER" id="PTHR43180:SF33">
    <property type="entry name" value="15-HYDROXYPROSTAGLANDIN DEHYDROGENASE [NAD(+)]-LIKE"/>
    <property type="match status" value="1"/>
</dbReference>
<dbReference type="AlphaFoldDB" id="A0AA38Y6K8"/>
<evidence type="ECO:0000313" key="5">
    <source>
        <dbReference type="Proteomes" id="UP001172681"/>
    </source>
</evidence>
<dbReference type="Gene3D" id="3.40.50.720">
    <property type="entry name" value="NAD(P)-binding Rossmann-like Domain"/>
    <property type="match status" value="1"/>
</dbReference>
<evidence type="ECO:0008006" key="6">
    <source>
        <dbReference type="Google" id="ProtNLM"/>
    </source>
</evidence>
<dbReference type="GO" id="GO:0016491">
    <property type="term" value="F:oxidoreductase activity"/>
    <property type="evidence" value="ECO:0007669"/>
    <property type="project" value="UniProtKB-KW"/>
</dbReference>
<dbReference type="InterPro" id="IPR020904">
    <property type="entry name" value="Sc_DH/Rdtase_CS"/>
</dbReference>
<organism evidence="4 5">
    <name type="scientific">Knufia peltigerae</name>
    <dbReference type="NCBI Taxonomy" id="1002370"/>
    <lineage>
        <taxon>Eukaryota</taxon>
        <taxon>Fungi</taxon>
        <taxon>Dikarya</taxon>
        <taxon>Ascomycota</taxon>
        <taxon>Pezizomycotina</taxon>
        <taxon>Eurotiomycetes</taxon>
        <taxon>Chaetothyriomycetidae</taxon>
        <taxon>Chaetothyriales</taxon>
        <taxon>Trichomeriaceae</taxon>
        <taxon>Knufia</taxon>
    </lineage>
</organism>
<dbReference type="SUPFAM" id="SSF51735">
    <property type="entry name" value="NAD(P)-binding Rossmann-fold domains"/>
    <property type="match status" value="1"/>
</dbReference>
<keyword evidence="2" id="KW-0521">NADP</keyword>
<keyword evidence="5" id="KW-1185">Reference proteome</keyword>
<accession>A0AA38Y6K8</accession>
<dbReference type="PROSITE" id="PS00061">
    <property type="entry name" value="ADH_SHORT"/>
    <property type="match status" value="1"/>
</dbReference>
<evidence type="ECO:0000256" key="3">
    <source>
        <dbReference type="ARBA" id="ARBA00023002"/>
    </source>
</evidence>
<dbReference type="Pfam" id="PF00106">
    <property type="entry name" value="adh_short"/>
    <property type="match status" value="1"/>
</dbReference>
<dbReference type="InterPro" id="IPR002347">
    <property type="entry name" value="SDR_fam"/>
</dbReference>
<gene>
    <name evidence="4" type="ORF">H2204_004830</name>
</gene>
<comment type="caution">
    <text evidence="4">The sequence shown here is derived from an EMBL/GenBank/DDBJ whole genome shotgun (WGS) entry which is preliminary data.</text>
</comment>
<evidence type="ECO:0000313" key="4">
    <source>
        <dbReference type="EMBL" id="KAJ9637406.1"/>
    </source>
</evidence>
<proteinExistence type="inferred from homology"/>
<dbReference type="EMBL" id="JAPDRN010000025">
    <property type="protein sequence ID" value="KAJ9637406.1"/>
    <property type="molecule type" value="Genomic_DNA"/>
</dbReference>